<dbReference type="InterPro" id="IPR027417">
    <property type="entry name" value="P-loop_NTPase"/>
</dbReference>
<dbReference type="KEGG" id="mcal:110304060"/>
<evidence type="ECO:0000256" key="10">
    <source>
        <dbReference type="ARBA" id="ARBA00022806"/>
    </source>
</evidence>
<feature type="compositionally biased region" description="Polar residues" evidence="17">
    <location>
        <begin position="1026"/>
        <end position="1042"/>
    </location>
</feature>
<organism evidence="20 21">
    <name type="scientific">Mus caroli</name>
    <name type="common">Ryukyu mouse</name>
    <name type="synonym">Ricefield mouse</name>
    <dbReference type="NCBI Taxonomy" id="10089"/>
    <lineage>
        <taxon>Eukaryota</taxon>
        <taxon>Metazoa</taxon>
        <taxon>Chordata</taxon>
        <taxon>Craniata</taxon>
        <taxon>Vertebrata</taxon>
        <taxon>Euteleostomi</taxon>
        <taxon>Mammalia</taxon>
        <taxon>Eutheria</taxon>
        <taxon>Euarchontoglires</taxon>
        <taxon>Glires</taxon>
        <taxon>Rodentia</taxon>
        <taxon>Myomorpha</taxon>
        <taxon>Muroidea</taxon>
        <taxon>Muridae</taxon>
        <taxon>Murinae</taxon>
        <taxon>Mus</taxon>
        <taxon>Mus</taxon>
    </lineage>
</organism>
<dbReference type="GO" id="GO:0005739">
    <property type="term" value="C:mitochondrion"/>
    <property type="evidence" value="ECO:0007669"/>
    <property type="project" value="Ensembl"/>
</dbReference>
<evidence type="ECO:0000256" key="1">
    <source>
        <dbReference type="ARBA" id="ARBA00004123"/>
    </source>
</evidence>
<comment type="catalytic activity">
    <reaction evidence="13">
        <text>ATP + H2O = ADP + phosphate + H(+)</text>
        <dbReference type="Rhea" id="RHEA:13065"/>
        <dbReference type="ChEBI" id="CHEBI:15377"/>
        <dbReference type="ChEBI" id="CHEBI:15378"/>
        <dbReference type="ChEBI" id="CHEBI:30616"/>
        <dbReference type="ChEBI" id="CHEBI:43474"/>
        <dbReference type="ChEBI" id="CHEBI:456216"/>
        <dbReference type="EC" id="3.6.4.12"/>
    </reaction>
</comment>
<sequence length="1073" mass="121241">MARQGRPRELLGPLHPYKSDDEEEDCAQEEEGEQEEEFVDAEELCSGGIKAGSLPGRARVSIPDEYTKEKCTVYGRFPLKGPWWRVKVQVLKPERSRSYQVQGFPAYFLQADMSPPDQKQICSLFLKECNLASERIQEFLKWVEKVSSFENLHFENLSETLRLFYRETEKKDKKPSTPREQGEEMRVEKSFAFISAMVALQFPKVMEFLPSLFPRHFKRLISSSPDWVLGCIEEVLGTQPWKLGFRRITYRELKLVRCEASWAAFSQCPSLLQLMMPLQKNALVIYSKLRQTCREDGHTYIEVKDLTSGLSEHMSFEEACQSLAFLKDIDVVIYEKDCVFLSELYEAEQDIASSICELMSRPPWHLKVDVKNVLASIRGAKPHDPGSAEAVEGSKPEEVGSEQGDGVLDAQDGDDHVRSNGEHVANAEINDVALDRDQVVALETICANAVTVLSGKGGCGKTTIVSRLFKHVEHLEETEVQQACEDFEQDQEASEEWLACPEQSPAGVDKAVEVLLTAPTGKAAGLLRQRTDLPAYTLCQVNYSFYMWKMKNEVDKPWKFSTVRVLVVDEGSLVSVGIFKSVLKLLCDHSKLSKLIILGDVRQLPSIEPGNMLQDVFETLKSRQCAIELKTNHRTESQLIVDNATRISRRQFPRFDAELNISGNPTLPLSIEDKTFIFVRLPEEDSRSQSSKGEHRSNLYTAVKTLLQGKDFCSFESSKTSQFIAFRRQDCDLINDCCCKHYTGHLIKDHEKKLIFAVGDKICCTRNAYLSDLLPDKDQEAEGKGYGDAPDDDAKIKQDFESSIRLCNGEIFFITQDVTDVTFKRKRLLTINNEAGLEVKVDFSKLMANCQIKHAWARTIHTFQGSEENTVVYVVGKAGRQHWQHVYTAVTRGRSRVYIIAQESELRSAIRKRGFPRQTRLKHFLQKKLSGSCAPSTGFASQPSSPRVGGRPDTQPPASYLCRTPDNKATADSARGDERWLSTSVNDDVDTDEESAQLRGSKRTGDGFPFDEESPSKFRMVEEPSPQVSSVFRNLRLNTLTPRQLFKPTDNQETGKSGVPDDANDPSNQEMEM</sequence>
<keyword evidence="11" id="KW-0067">ATP-binding</keyword>
<dbReference type="SUPFAM" id="SSF52540">
    <property type="entry name" value="P-loop containing nucleoside triphosphate hydrolases"/>
    <property type="match status" value="2"/>
</dbReference>
<feature type="domain" description="DNA helicase B winged helix" evidence="19">
    <location>
        <begin position="232"/>
        <end position="341"/>
    </location>
</feature>
<name>A0A6P5QK13_MUSCR</name>
<evidence type="ECO:0000256" key="8">
    <source>
        <dbReference type="ARBA" id="ARBA00022741"/>
    </source>
</evidence>
<dbReference type="GO" id="GO:0035861">
    <property type="term" value="C:site of double-strand break"/>
    <property type="evidence" value="ECO:0007669"/>
    <property type="project" value="Ensembl"/>
</dbReference>
<dbReference type="CDD" id="cd17933">
    <property type="entry name" value="DEXSc_RecD-like"/>
    <property type="match status" value="1"/>
</dbReference>
<evidence type="ECO:0000256" key="14">
    <source>
        <dbReference type="ARBA" id="ARBA00055511"/>
    </source>
</evidence>
<dbReference type="InterPro" id="IPR027785">
    <property type="entry name" value="UvrD-like_helicase_C"/>
</dbReference>
<evidence type="ECO:0000256" key="2">
    <source>
        <dbReference type="ARBA" id="ARBA00004286"/>
    </source>
</evidence>
<evidence type="ECO:0000256" key="9">
    <source>
        <dbReference type="ARBA" id="ARBA00022801"/>
    </source>
</evidence>
<dbReference type="GO" id="GO:0005829">
    <property type="term" value="C:cytosol"/>
    <property type="evidence" value="ECO:0007669"/>
    <property type="project" value="Ensembl"/>
</dbReference>
<keyword evidence="8" id="KW-0547">Nucleotide-binding</keyword>
<evidence type="ECO:0000259" key="19">
    <source>
        <dbReference type="Pfam" id="PF25894"/>
    </source>
</evidence>
<dbReference type="GO" id="GO:1903775">
    <property type="term" value="P:regulation of DNA double-strand break processing"/>
    <property type="evidence" value="ECO:0007669"/>
    <property type="project" value="Ensembl"/>
</dbReference>
<dbReference type="Gene3D" id="3.40.50.300">
    <property type="entry name" value="P-loop containing nucleotide triphosphate hydrolases"/>
    <property type="match status" value="2"/>
</dbReference>
<dbReference type="CTD" id="92797"/>
<dbReference type="GO" id="GO:0043139">
    <property type="term" value="F:5'-3' DNA helicase activity"/>
    <property type="evidence" value="ECO:0007669"/>
    <property type="project" value="Ensembl"/>
</dbReference>
<dbReference type="GO" id="GO:0006974">
    <property type="term" value="P:DNA damage response"/>
    <property type="evidence" value="ECO:0007669"/>
    <property type="project" value="Ensembl"/>
</dbReference>
<dbReference type="PANTHER" id="PTHR43788">
    <property type="entry name" value="DNA2/NAM7 HELICASE FAMILY MEMBER"/>
    <property type="match status" value="1"/>
</dbReference>
<feature type="compositionally biased region" description="Acidic residues" evidence="17">
    <location>
        <begin position="20"/>
        <end position="38"/>
    </location>
</feature>
<proteinExistence type="inferred from homology"/>
<dbReference type="InterPro" id="IPR050534">
    <property type="entry name" value="Coronavir_polyprotein_1ab"/>
</dbReference>
<evidence type="ECO:0000256" key="16">
    <source>
        <dbReference type="ARBA" id="ARBA00072281"/>
    </source>
</evidence>
<keyword evidence="5" id="KW-0158">Chromosome</keyword>
<evidence type="ECO:0000256" key="17">
    <source>
        <dbReference type="SAM" id="MobiDB-lite"/>
    </source>
</evidence>
<dbReference type="AlphaFoldDB" id="A0A6P5QK13"/>
<evidence type="ECO:0000256" key="3">
    <source>
        <dbReference type="ARBA" id="ARBA00004496"/>
    </source>
</evidence>
<dbReference type="GeneID" id="110304060"/>
<feature type="region of interest" description="Disordered" evidence="17">
    <location>
        <begin position="379"/>
        <end position="404"/>
    </location>
</feature>
<evidence type="ECO:0000256" key="12">
    <source>
        <dbReference type="ARBA" id="ARBA00023242"/>
    </source>
</evidence>
<dbReference type="GO" id="GO:0005524">
    <property type="term" value="F:ATP binding"/>
    <property type="evidence" value="ECO:0007669"/>
    <property type="project" value="UniProtKB-KW"/>
</dbReference>
<evidence type="ECO:0000256" key="13">
    <source>
        <dbReference type="ARBA" id="ARBA00047995"/>
    </source>
</evidence>
<dbReference type="GO" id="GO:2000042">
    <property type="term" value="P:negative regulation of double-strand break repair via homologous recombination"/>
    <property type="evidence" value="ECO:0007669"/>
    <property type="project" value="Ensembl"/>
</dbReference>
<feature type="compositionally biased region" description="Polar residues" evidence="17">
    <location>
        <begin position="933"/>
        <end position="945"/>
    </location>
</feature>
<evidence type="ECO:0000313" key="20">
    <source>
        <dbReference type="Proteomes" id="UP000515126"/>
    </source>
</evidence>
<keyword evidence="6" id="KW-0963">Cytoplasm</keyword>
<dbReference type="GO" id="GO:0044877">
    <property type="term" value="F:protein-containing complex binding"/>
    <property type="evidence" value="ECO:0007669"/>
    <property type="project" value="Ensembl"/>
</dbReference>
<dbReference type="RefSeq" id="XP_021030977.1">
    <property type="nucleotide sequence ID" value="XM_021175318.1"/>
</dbReference>
<dbReference type="PANTHER" id="PTHR43788:SF6">
    <property type="entry name" value="DNA HELICASE B"/>
    <property type="match status" value="1"/>
</dbReference>
<evidence type="ECO:0000256" key="7">
    <source>
        <dbReference type="ARBA" id="ARBA00022553"/>
    </source>
</evidence>
<feature type="region of interest" description="Disordered" evidence="17">
    <location>
        <begin position="931"/>
        <end position="1073"/>
    </location>
</feature>
<dbReference type="Proteomes" id="UP000515126">
    <property type="component" value="Chromosome 10"/>
</dbReference>
<dbReference type="GO" id="GO:0016787">
    <property type="term" value="F:hydrolase activity"/>
    <property type="evidence" value="ECO:0007669"/>
    <property type="project" value="UniProtKB-KW"/>
</dbReference>
<feature type="compositionally biased region" description="Basic and acidic residues" evidence="17">
    <location>
        <begin position="381"/>
        <end position="398"/>
    </location>
</feature>
<feature type="domain" description="UvrD-like helicase C-terminal" evidence="18">
    <location>
        <begin position="854"/>
        <end position="900"/>
    </location>
</feature>
<reference evidence="21" key="1">
    <citation type="submission" date="2025-08" db="UniProtKB">
        <authorList>
            <consortium name="RefSeq"/>
        </authorList>
    </citation>
    <scope>IDENTIFICATION</scope>
</reference>
<evidence type="ECO:0000259" key="18">
    <source>
        <dbReference type="Pfam" id="PF13538"/>
    </source>
</evidence>
<keyword evidence="20" id="KW-1185">Reference proteome</keyword>
<keyword evidence="12" id="KW-0539">Nucleus</keyword>
<evidence type="ECO:0000256" key="4">
    <source>
        <dbReference type="ARBA" id="ARBA00012551"/>
    </source>
</evidence>
<dbReference type="GO" id="GO:0017116">
    <property type="term" value="F:single-stranded DNA helicase activity"/>
    <property type="evidence" value="ECO:0007669"/>
    <property type="project" value="Ensembl"/>
</dbReference>
<dbReference type="CDD" id="cd18809">
    <property type="entry name" value="SF1_C_RecD"/>
    <property type="match status" value="1"/>
</dbReference>
<dbReference type="GO" id="GO:0016604">
    <property type="term" value="C:nuclear body"/>
    <property type="evidence" value="ECO:0007669"/>
    <property type="project" value="Ensembl"/>
</dbReference>
<dbReference type="EC" id="3.6.4.12" evidence="4"/>
<evidence type="ECO:0000313" key="21">
    <source>
        <dbReference type="RefSeq" id="XP_021030977.1"/>
    </source>
</evidence>
<comment type="similarity">
    <text evidence="15">Belongs to the RecD family. HELB subfamily.</text>
</comment>
<evidence type="ECO:0000256" key="15">
    <source>
        <dbReference type="ARBA" id="ARBA00061441"/>
    </source>
</evidence>
<comment type="function">
    <text evidence="14">5'-3' DNA helicase involved in DNA damage response by acting as an inhibitor of DNA end resection. Recruitment to single-stranded DNA (ssDNA) following DNA damage leads to inhibit the nucleases catalyzing resection, such as EXO1, BLM and DNA2, possibly via the 5'-3' ssDNA translocase activity of HELB. As cells approach S phase, DNA end resection is promoted by the nuclear export of HELB following phosphorylation. Acts independently of TP53BP1. Unwinds duplex DNA with 5'-3' polarity. Has single-strand DNA-dependent ATPase and DNA helicase activities. Prefers ATP and dATP as substrates. During S phase, may facilitate cellular recovery from replication stress.</text>
</comment>
<evidence type="ECO:0000256" key="11">
    <source>
        <dbReference type="ARBA" id="ARBA00022840"/>
    </source>
</evidence>
<evidence type="ECO:0000256" key="6">
    <source>
        <dbReference type="ARBA" id="ARBA00022490"/>
    </source>
</evidence>
<accession>A0A6P5QK13</accession>
<keyword evidence="10 21" id="KW-0347">Helicase</keyword>
<dbReference type="Pfam" id="PF13538">
    <property type="entry name" value="UvrD_C_2"/>
    <property type="match status" value="1"/>
</dbReference>
<dbReference type="GO" id="GO:0005662">
    <property type="term" value="C:DNA replication factor A complex"/>
    <property type="evidence" value="ECO:0007669"/>
    <property type="project" value="Ensembl"/>
</dbReference>
<gene>
    <name evidence="21" type="primary">Helb</name>
</gene>
<dbReference type="Pfam" id="PF25894">
    <property type="entry name" value="WHD_HELB"/>
    <property type="match status" value="1"/>
</dbReference>
<feature type="region of interest" description="Disordered" evidence="17">
    <location>
        <begin position="1"/>
        <end position="38"/>
    </location>
</feature>
<evidence type="ECO:0000256" key="5">
    <source>
        <dbReference type="ARBA" id="ARBA00022454"/>
    </source>
</evidence>
<dbReference type="InterPro" id="IPR058839">
    <property type="entry name" value="WHD_HELB"/>
</dbReference>
<dbReference type="GO" id="GO:0006269">
    <property type="term" value="P:DNA replication, synthesis of primer"/>
    <property type="evidence" value="ECO:0007669"/>
    <property type="project" value="Ensembl"/>
</dbReference>
<protein>
    <recommendedName>
        <fullName evidence="16">DNA helicase B</fullName>
        <ecNumber evidence="4">3.6.4.12</ecNumber>
    </recommendedName>
</protein>
<dbReference type="FunFam" id="3.40.50.300:FF:001523">
    <property type="entry name" value="Helicase (DNA) B"/>
    <property type="match status" value="1"/>
</dbReference>
<keyword evidence="9" id="KW-0378">Hydrolase</keyword>
<comment type="subcellular location">
    <subcellularLocation>
        <location evidence="2">Chromosome</location>
    </subcellularLocation>
    <subcellularLocation>
        <location evidence="3">Cytoplasm</location>
    </subcellularLocation>
    <subcellularLocation>
        <location evidence="1">Nucleus</location>
    </subcellularLocation>
</comment>
<keyword evidence="7" id="KW-0597">Phosphoprotein</keyword>
<dbReference type="Pfam" id="PF13604">
    <property type="entry name" value="AAA_30"/>
    <property type="match status" value="1"/>
</dbReference>